<evidence type="ECO:0000313" key="10">
    <source>
        <dbReference type="EMBL" id="VAX42774.1"/>
    </source>
</evidence>
<dbReference type="InterPro" id="IPR023366">
    <property type="entry name" value="ATP_synth_asu-like_sf"/>
</dbReference>
<dbReference type="CDD" id="cd00402">
    <property type="entry name" value="Riboflavin_synthase_like"/>
    <property type="match status" value="1"/>
</dbReference>
<dbReference type="FunFam" id="2.40.30.20:FF:000004">
    <property type="entry name" value="Riboflavin synthase, alpha subunit"/>
    <property type="match status" value="1"/>
</dbReference>
<evidence type="ECO:0000256" key="4">
    <source>
        <dbReference type="ARBA" id="ARBA00012827"/>
    </source>
</evidence>
<evidence type="ECO:0000259" key="9">
    <source>
        <dbReference type="PROSITE" id="PS51177"/>
    </source>
</evidence>
<feature type="domain" description="Lumazine-binding" evidence="9">
    <location>
        <begin position="104"/>
        <end position="200"/>
    </location>
</feature>
<dbReference type="SUPFAM" id="SSF63380">
    <property type="entry name" value="Riboflavin synthase domain-like"/>
    <property type="match status" value="2"/>
</dbReference>
<comment type="pathway">
    <text evidence="3">Cofactor biosynthesis; riboflavin biosynthesis; riboflavin from 2-hydroxy-3-oxobutyl phosphate and 5-amino-6-(D-ribitylamino)uracil: step 2/2.</text>
</comment>
<evidence type="ECO:0000256" key="7">
    <source>
        <dbReference type="ARBA" id="ARBA00022679"/>
    </source>
</evidence>
<dbReference type="EMBL" id="UOGL01000689">
    <property type="protein sequence ID" value="VAX42774.1"/>
    <property type="molecule type" value="Genomic_DNA"/>
</dbReference>
<protein>
    <recommendedName>
        <fullName evidence="5">Riboflavin synthase</fullName>
        <ecNumber evidence="4">2.5.1.9</ecNumber>
    </recommendedName>
</protein>
<dbReference type="NCBIfam" id="NF006767">
    <property type="entry name" value="PRK09289.1"/>
    <property type="match status" value="1"/>
</dbReference>
<dbReference type="AlphaFoldDB" id="A0A3B1E185"/>
<name>A0A3B1E185_9ZZZZ</name>
<dbReference type="InterPro" id="IPR017938">
    <property type="entry name" value="Riboflavin_synthase-like_b-brl"/>
</dbReference>
<dbReference type="InterPro" id="IPR001783">
    <property type="entry name" value="Lumazine-bd"/>
</dbReference>
<dbReference type="EC" id="2.5.1.9" evidence="4"/>
<organism evidence="10">
    <name type="scientific">hydrothermal vent metagenome</name>
    <dbReference type="NCBI Taxonomy" id="652676"/>
    <lineage>
        <taxon>unclassified sequences</taxon>
        <taxon>metagenomes</taxon>
        <taxon>ecological metagenomes</taxon>
    </lineage>
</organism>
<comment type="function">
    <text evidence="2">Catalyzes the dismutation of two molecules of 6,7-dimethyl-8-ribityllumazine, resulting in the formation of riboflavin and 5-amino-6-(D-ribitylamino)uracil.</text>
</comment>
<dbReference type="PIRSF" id="PIRSF000498">
    <property type="entry name" value="Riboflavin_syn_A"/>
    <property type="match status" value="1"/>
</dbReference>
<evidence type="ECO:0000256" key="3">
    <source>
        <dbReference type="ARBA" id="ARBA00004887"/>
    </source>
</evidence>
<sequence length="213" mass="23040">MFTGLVEGLGTVLKILPEEAGIRLIVTPPEEMLCDDAGRNNCSIGDSVAINGCCLTVIEMKTSDWSFQAGEETLSKTNLGNLQPGDTINLERPLSANGQLGGHFVQGHVDGIGTVDSIEQDGEWVTMWFRLPEPLALQMVPKGSVTVDGISLTVVDIEKDRFSVALIPHTLEVTTLGKRAVGQPVNIETDILGKYVQKFMMAKQTIENSSNKK</sequence>
<feature type="domain" description="Lumazine-binding" evidence="9">
    <location>
        <begin position="1"/>
        <end position="103"/>
    </location>
</feature>
<evidence type="ECO:0000256" key="8">
    <source>
        <dbReference type="ARBA" id="ARBA00022737"/>
    </source>
</evidence>
<dbReference type="PROSITE" id="PS51177">
    <property type="entry name" value="LUMAZINE_BIND"/>
    <property type="match status" value="2"/>
</dbReference>
<keyword evidence="8" id="KW-0677">Repeat</keyword>
<dbReference type="NCBIfam" id="TIGR00187">
    <property type="entry name" value="ribE"/>
    <property type="match status" value="1"/>
</dbReference>
<gene>
    <name evidence="10" type="ORF">MNBD_PLANCTO02-1330</name>
</gene>
<dbReference type="GO" id="GO:0009231">
    <property type="term" value="P:riboflavin biosynthetic process"/>
    <property type="evidence" value="ECO:0007669"/>
    <property type="project" value="UniProtKB-KW"/>
</dbReference>
<accession>A0A3B1E185</accession>
<evidence type="ECO:0000256" key="6">
    <source>
        <dbReference type="ARBA" id="ARBA00022619"/>
    </source>
</evidence>
<dbReference type="PANTHER" id="PTHR21098">
    <property type="entry name" value="RIBOFLAVIN SYNTHASE ALPHA CHAIN"/>
    <property type="match status" value="1"/>
</dbReference>
<evidence type="ECO:0000256" key="5">
    <source>
        <dbReference type="ARBA" id="ARBA00013950"/>
    </source>
</evidence>
<keyword evidence="6" id="KW-0686">Riboflavin biosynthesis</keyword>
<dbReference type="Pfam" id="PF00677">
    <property type="entry name" value="Lum_binding"/>
    <property type="match status" value="2"/>
</dbReference>
<evidence type="ECO:0000256" key="2">
    <source>
        <dbReference type="ARBA" id="ARBA00002803"/>
    </source>
</evidence>
<dbReference type="GO" id="GO:0004746">
    <property type="term" value="F:riboflavin synthase activity"/>
    <property type="evidence" value="ECO:0007669"/>
    <property type="project" value="UniProtKB-EC"/>
</dbReference>
<evidence type="ECO:0000256" key="1">
    <source>
        <dbReference type="ARBA" id="ARBA00000968"/>
    </source>
</evidence>
<comment type="catalytic activity">
    <reaction evidence="1">
        <text>2 6,7-dimethyl-8-(1-D-ribityl)lumazine + H(+) = 5-amino-6-(D-ribitylamino)uracil + riboflavin</text>
        <dbReference type="Rhea" id="RHEA:20772"/>
        <dbReference type="ChEBI" id="CHEBI:15378"/>
        <dbReference type="ChEBI" id="CHEBI:15934"/>
        <dbReference type="ChEBI" id="CHEBI:57986"/>
        <dbReference type="ChEBI" id="CHEBI:58201"/>
        <dbReference type="EC" id="2.5.1.9"/>
    </reaction>
</comment>
<reference evidence="10" key="1">
    <citation type="submission" date="2018-06" db="EMBL/GenBank/DDBJ databases">
        <authorList>
            <person name="Zhirakovskaya E."/>
        </authorList>
    </citation>
    <scope>NUCLEOTIDE SEQUENCE</scope>
</reference>
<keyword evidence="7 10" id="KW-0808">Transferase</keyword>
<proteinExistence type="predicted"/>
<dbReference type="Gene3D" id="2.40.30.20">
    <property type="match status" value="2"/>
</dbReference>
<dbReference type="PANTHER" id="PTHR21098:SF12">
    <property type="entry name" value="RIBOFLAVIN SYNTHASE"/>
    <property type="match status" value="1"/>
</dbReference>
<dbReference type="InterPro" id="IPR026017">
    <property type="entry name" value="Lumazine-bd_dom"/>
</dbReference>